<dbReference type="AlphaFoldDB" id="A0A6C0KW47"/>
<protein>
    <submittedName>
        <fullName evidence="1">Uncharacterized protein</fullName>
    </submittedName>
</protein>
<dbReference type="EMBL" id="MN740989">
    <property type="protein sequence ID" value="QHU21366.1"/>
    <property type="molecule type" value="Genomic_DNA"/>
</dbReference>
<proteinExistence type="predicted"/>
<name>A0A6C0KW47_9ZZZZ</name>
<sequence length="307" mass="34424">MNDILLWLLILAIFIFAAAVLTTPNREGLSTTDIVDSEKPISTSKGGETEKFKYFKMLPEDNKWSQETLSAVIAKYQEIKDSKDPDKSNGIIDDPSQFQKWSTEEEAKIFAKTGAWPLNDYIKSNLKKVVYSDPNNKTDDDKKKNYEKIISGGFGLYNSPSSFLLFQPVFGRAFVVNGIDPSKPEENKGQPTFMIDSLNGIKVDDTNTFKCTSDKPYFNETEITEYNDILKVPGFKFLKDPCNPCINSCPFSYEDVSLPSYDVYWGISSKTGKSNPASVPDDKQTKVCLSRANKKIIDMGGEPEPCP</sequence>
<reference evidence="1" key="1">
    <citation type="journal article" date="2020" name="Nature">
        <title>Giant virus diversity and host interactions through global metagenomics.</title>
        <authorList>
            <person name="Schulz F."/>
            <person name="Roux S."/>
            <person name="Paez-Espino D."/>
            <person name="Jungbluth S."/>
            <person name="Walsh D.A."/>
            <person name="Denef V.J."/>
            <person name="McMahon K.D."/>
            <person name="Konstantinidis K.T."/>
            <person name="Eloe-Fadrosh E.A."/>
            <person name="Kyrpides N.C."/>
            <person name="Woyke T."/>
        </authorList>
    </citation>
    <scope>NUCLEOTIDE SEQUENCE</scope>
    <source>
        <strain evidence="1">GVMAG-S-3300013094-109</strain>
    </source>
</reference>
<organism evidence="1">
    <name type="scientific">viral metagenome</name>
    <dbReference type="NCBI Taxonomy" id="1070528"/>
    <lineage>
        <taxon>unclassified sequences</taxon>
        <taxon>metagenomes</taxon>
        <taxon>organismal metagenomes</taxon>
    </lineage>
</organism>
<evidence type="ECO:0000313" key="1">
    <source>
        <dbReference type="EMBL" id="QHU21366.1"/>
    </source>
</evidence>
<accession>A0A6C0KW47</accession>